<dbReference type="GO" id="GO:0005737">
    <property type="term" value="C:cytoplasm"/>
    <property type="evidence" value="ECO:0007669"/>
    <property type="project" value="TreeGrafter"/>
</dbReference>
<evidence type="ECO:0000259" key="2">
    <source>
        <dbReference type="PROSITE" id="PS51462"/>
    </source>
</evidence>
<evidence type="ECO:0000313" key="3">
    <source>
        <dbReference type="EMBL" id="CAE2240461.1"/>
    </source>
</evidence>
<dbReference type="PROSITE" id="PS51462">
    <property type="entry name" value="NUDIX"/>
    <property type="match status" value="1"/>
</dbReference>
<dbReference type="InterPro" id="IPR015797">
    <property type="entry name" value="NUDIX_hydrolase-like_dom_sf"/>
</dbReference>
<dbReference type="AlphaFoldDB" id="A0A7S4IV37"/>
<accession>A0A7S4IV37</accession>
<dbReference type="Gene3D" id="3.90.79.10">
    <property type="entry name" value="Nucleoside Triphosphate Pyrophosphohydrolase"/>
    <property type="match status" value="1"/>
</dbReference>
<dbReference type="CDD" id="cd03672">
    <property type="entry name" value="NUDIX_Dcp2p_Nudt20"/>
    <property type="match status" value="1"/>
</dbReference>
<dbReference type="PANTHER" id="PTHR23114:SF17">
    <property type="entry name" value="M7GPPPN-MRNA HYDROLASE"/>
    <property type="match status" value="1"/>
</dbReference>
<feature type="compositionally biased region" description="Basic and acidic residues" evidence="1">
    <location>
        <begin position="512"/>
        <end position="531"/>
    </location>
</feature>
<dbReference type="Pfam" id="PF00293">
    <property type="entry name" value="NUDIX"/>
    <property type="match status" value="1"/>
</dbReference>
<feature type="domain" description="Nudix hydrolase" evidence="2">
    <location>
        <begin position="27"/>
        <end position="180"/>
    </location>
</feature>
<dbReference type="GO" id="GO:0000184">
    <property type="term" value="P:nuclear-transcribed mRNA catabolic process, nonsense-mediated decay"/>
    <property type="evidence" value="ECO:0007669"/>
    <property type="project" value="InterPro"/>
</dbReference>
<protein>
    <recommendedName>
        <fullName evidence="2">Nudix hydrolase domain-containing protein</fullName>
    </recommendedName>
</protein>
<feature type="region of interest" description="Disordered" evidence="1">
    <location>
        <begin position="181"/>
        <end position="253"/>
    </location>
</feature>
<organism evidence="3">
    <name type="scientific">Odontella aurita</name>
    <dbReference type="NCBI Taxonomy" id="265563"/>
    <lineage>
        <taxon>Eukaryota</taxon>
        <taxon>Sar</taxon>
        <taxon>Stramenopiles</taxon>
        <taxon>Ochrophyta</taxon>
        <taxon>Bacillariophyta</taxon>
        <taxon>Mediophyceae</taxon>
        <taxon>Biddulphiophycidae</taxon>
        <taxon>Eupodiscales</taxon>
        <taxon>Odontellaceae</taxon>
        <taxon>Odontella</taxon>
    </lineage>
</organism>
<dbReference type="PANTHER" id="PTHR23114">
    <property type="entry name" value="M7GPPPN-MRNA HYDROLASE"/>
    <property type="match status" value="1"/>
</dbReference>
<dbReference type="InterPro" id="IPR044099">
    <property type="entry name" value="Dcp2_NUDIX"/>
</dbReference>
<feature type="compositionally biased region" description="Basic and acidic residues" evidence="1">
    <location>
        <begin position="215"/>
        <end position="241"/>
    </location>
</feature>
<feature type="compositionally biased region" description="Low complexity" evidence="1">
    <location>
        <begin position="398"/>
        <end position="418"/>
    </location>
</feature>
<feature type="region of interest" description="Disordered" evidence="1">
    <location>
        <begin position="497"/>
        <end position="544"/>
    </location>
</feature>
<feature type="compositionally biased region" description="Polar residues" evidence="1">
    <location>
        <begin position="202"/>
        <end position="211"/>
    </location>
</feature>
<dbReference type="GO" id="GO:0000290">
    <property type="term" value="P:deadenylation-dependent decapping of nuclear-transcribed mRNA"/>
    <property type="evidence" value="ECO:0007669"/>
    <property type="project" value="InterPro"/>
</dbReference>
<feature type="compositionally biased region" description="Basic and acidic residues" evidence="1">
    <location>
        <begin position="189"/>
        <end position="201"/>
    </location>
</feature>
<feature type="compositionally biased region" description="Acidic residues" evidence="1">
    <location>
        <begin position="469"/>
        <end position="482"/>
    </location>
</feature>
<dbReference type="EMBL" id="HBKQ01022995">
    <property type="protein sequence ID" value="CAE2240461.1"/>
    <property type="molecule type" value="Transcribed_RNA"/>
</dbReference>
<feature type="compositionally biased region" description="Basic residues" evidence="1">
    <location>
        <begin position="422"/>
        <end position="431"/>
    </location>
</feature>
<dbReference type="SUPFAM" id="SSF55811">
    <property type="entry name" value="Nudix"/>
    <property type="match status" value="1"/>
</dbReference>
<proteinExistence type="predicted"/>
<evidence type="ECO:0000256" key="1">
    <source>
        <dbReference type="SAM" id="MobiDB-lite"/>
    </source>
</evidence>
<dbReference type="GO" id="GO:0140933">
    <property type="term" value="F:5'-(N(7)-methylguanosine 5'-triphospho)-[mRNA] hydrolase activity"/>
    <property type="evidence" value="ECO:0007669"/>
    <property type="project" value="InterPro"/>
</dbReference>
<dbReference type="InterPro" id="IPR000086">
    <property type="entry name" value="NUDIX_hydrolase_dom"/>
</dbReference>
<feature type="region of interest" description="Disordered" evidence="1">
    <location>
        <begin position="397"/>
        <end position="482"/>
    </location>
</feature>
<gene>
    <name evidence="3" type="ORF">OAUR00152_LOCUS15651</name>
</gene>
<sequence length="584" mass="63281">MFAISPLLRPMRSKFKGMWNEFSAYRRSISTYGTILLNDDCTRVVLCQDWNGKAWTFPAGKVNQNERGIISAARETYEETGFDPGCSQGRTKVMREMADADGTSLPWGDLREEDALVYVEDGTKKRRTCYVCRGVPESFPFAPVARKEVSAVEWYDISDLPKKSFAVFPFVNQLKRWIRRNNKKRQRGQRKDKIRGKDRSDSYGSGASGTASPPQKDKPQRQKQRDKSRDKSRGKDRDKSRGKGSRAGSRGRVVVEGDDVALAGLASPGEDKRWTAEEMFAANERLTGRAVEYDGNPHVFALEGFRGIDPHAFRVVGGGFMNSGATRGELAPAPGKDMLQPLRRIEDGGVGALAAGESEIGGGNGVNLEGSAELTPFFSDGGATPWGEIVQEALEEQAAAAAAADSTSAPAAPDPSSDGKGRSGKKKKKKSGEKATPRRSPSPVSRAPKSGASNDKGLALLSMLRGGGGEEEGAGDVAEATEEEELGVFMTDAEITARSQKEKLSTVAAPAREVKKEDKDASVPSDEDRGFGDAGGGEEGEHDNEHLRYLREWVRALPQPPPTPQFGDFRLDADAIMEACLAVQ</sequence>
<name>A0A7S4IV37_9STRA</name>
<reference evidence="3" key="1">
    <citation type="submission" date="2021-01" db="EMBL/GenBank/DDBJ databases">
        <authorList>
            <person name="Corre E."/>
            <person name="Pelletier E."/>
            <person name="Niang G."/>
            <person name="Scheremetjew M."/>
            <person name="Finn R."/>
            <person name="Kale V."/>
            <person name="Holt S."/>
            <person name="Cochrane G."/>
            <person name="Meng A."/>
            <person name="Brown T."/>
            <person name="Cohen L."/>
        </authorList>
    </citation>
    <scope>NUCLEOTIDE SEQUENCE</scope>
    <source>
        <strain evidence="3">Isolate 1302-5</strain>
    </source>
</reference>